<sequence length="416" mass="47981">MAQRLCFVIMGFGKKTDPSTGNTIDLDQTYKNIIKPAVIESGLDCVRADEVKESGLIDKSMYALLMYADLVIADISTYNPNALYELGIRHAVRPFSTIILKERSGKVPFDLDHNRIFQYTHLGEDIGVDESHRCRQELVDLIHHVEMVQQIDSPLYEYLSNVNPPTLPPEEYKKVIGDLADKEERIFAIVERAKQLFADEDNAKDAAVYWEKAHKIVPSEPYFVQQLALCIYKAKYPTEQTALVDALRIISQLDPEGDTNDPETLGITGAIYKNLWLFNKDIGYLDRALGYYGKGFKIRNDYYNGENYALCSNFKSISAENIEERVYYKVEARKTREHILEILLDIINRGDIDQRIDKCWIYATMANCYFATEQEEKGIECEKWFYQITDERWKVKTYIDNKSYLLSVIKRNGTGV</sequence>
<dbReference type="Pfam" id="PF20308">
    <property type="entry name" value="TPR-S"/>
    <property type="match status" value="1"/>
</dbReference>
<name>A0A2U2PIG9_9SPHI</name>
<protein>
    <submittedName>
        <fullName evidence="1">DUF4071 domain-containing protein</fullName>
    </submittedName>
</protein>
<comment type="caution">
    <text evidence="1">The sequence shown here is derived from an EMBL/GenBank/DDBJ whole genome shotgun (WGS) entry which is preliminary data.</text>
</comment>
<organism evidence="1 2">
    <name type="scientific">Pararcticibacter amylolyticus</name>
    <dbReference type="NCBI Taxonomy" id="2173175"/>
    <lineage>
        <taxon>Bacteria</taxon>
        <taxon>Pseudomonadati</taxon>
        <taxon>Bacteroidota</taxon>
        <taxon>Sphingobacteriia</taxon>
        <taxon>Sphingobacteriales</taxon>
        <taxon>Sphingobacteriaceae</taxon>
        <taxon>Pararcticibacter</taxon>
    </lineage>
</organism>
<dbReference type="EMBL" id="QEAS01000005">
    <property type="protein sequence ID" value="PWG81181.1"/>
    <property type="molecule type" value="Genomic_DNA"/>
</dbReference>
<dbReference type="InterPro" id="IPR046880">
    <property type="entry name" value="TPR-S"/>
</dbReference>
<gene>
    <name evidence="1" type="ORF">DDR33_07275</name>
</gene>
<dbReference type="Proteomes" id="UP000245647">
    <property type="component" value="Unassembled WGS sequence"/>
</dbReference>
<dbReference type="RefSeq" id="WP_109415123.1">
    <property type="nucleotide sequence ID" value="NZ_QEAS01000005.1"/>
</dbReference>
<dbReference type="OrthoDB" id="9815193at2"/>
<reference evidence="1 2" key="1">
    <citation type="submission" date="2018-04" db="EMBL/GenBank/DDBJ databases">
        <title>Pedobacter chongqingensis sp. nov., isolated from a rottenly hemp rope.</title>
        <authorList>
            <person name="Cai Y."/>
        </authorList>
    </citation>
    <scope>NUCLEOTIDE SEQUENCE [LARGE SCALE GENOMIC DNA]</scope>
    <source>
        <strain evidence="1 2">FJ4-8</strain>
    </source>
</reference>
<evidence type="ECO:0000313" key="1">
    <source>
        <dbReference type="EMBL" id="PWG81181.1"/>
    </source>
</evidence>
<dbReference type="InterPro" id="IPR011990">
    <property type="entry name" value="TPR-like_helical_dom_sf"/>
</dbReference>
<proteinExistence type="predicted"/>
<dbReference type="AlphaFoldDB" id="A0A2U2PIG9"/>
<accession>A0A2U2PIG9</accession>
<dbReference type="Gene3D" id="1.25.40.10">
    <property type="entry name" value="Tetratricopeptide repeat domain"/>
    <property type="match status" value="1"/>
</dbReference>
<keyword evidence="2" id="KW-1185">Reference proteome</keyword>
<evidence type="ECO:0000313" key="2">
    <source>
        <dbReference type="Proteomes" id="UP000245647"/>
    </source>
</evidence>
<dbReference type="SUPFAM" id="SSF48452">
    <property type="entry name" value="TPR-like"/>
    <property type="match status" value="1"/>
</dbReference>